<evidence type="ECO:0000313" key="5">
    <source>
        <dbReference type="Proteomes" id="UP000035579"/>
    </source>
</evidence>
<evidence type="ECO:0000256" key="1">
    <source>
        <dbReference type="ARBA" id="ARBA00022679"/>
    </source>
</evidence>
<dbReference type="EMBL" id="CP011509">
    <property type="protein sequence ID" value="AKJ07227.1"/>
    <property type="molecule type" value="Genomic_DNA"/>
</dbReference>
<name>A0AAC8TIC6_9BACT</name>
<dbReference type="RefSeq" id="WP_047860310.1">
    <property type="nucleotide sequence ID" value="NZ_CP011509.1"/>
</dbReference>
<reference evidence="3 5" key="1">
    <citation type="submission" date="2015-05" db="EMBL/GenBank/DDBJ databases">
        <title>Genome assembly of Archangium gephyra DSM 2261.</title>
        <authorList>
            <person name="Sharma G."/>
            <person name="Subramanian S."/>
        </authorList>
    </citation>
    <scope>NUCLEOTIDE SEQUENCE [LARGE SCALE GENOMIC DNA]</scope>
    <source>
        <strain evidence="3 5">DSM 2261</strain>
    </source>
</reference>
<protein>
    <submittedName>
        <fullName evidence="3 4">Glycosyltransferase</fullName>
    </submittedName>
</protein>
<dbReference type="InterPro" id="IPR028098">
    <property type="entry name" value="Glyco_trans_4-like_N"/>
</dbReference>
<reference evidence="4 6" key="2">
    <citation type="submission" date="2018-08" db="EMBL/GenBank/DDBJ databases">
        <title>Genomic Encyclopedia of Archaeal and Bacterial Type Strains, Phase II (KMG-II): from individual species to whole genera.</title>
        <authorList>
            <person name="Goeker M."/>
        </authorList>
    </citation>
    <scope>NUCLEOTIDE SEQUENCE [LARGE SCALE GENOMIC DNA]</scope>
    <source>
        <strain evidence="4 6">DSM 2261</strain>
    </source>
</reference>
<sequence length="392" mass="42946">MRELSSLPATVSARPGVSGEVRRVLMTASTTGRVWTYALELSRALGRRGVEVTLAVQGTPLTALQWAQVRGVPGLTVEQSTWRLEGPEDAWEDVAAAGEWLLELESRLQPDAVHLNGYCHAALPWKHRPLVVAHACPLSWWEAVKGEPSLERDLRYRWEVTRGLRAAGHVVAPTAELLASLSRHYGPLRSSGVIPHARRHEDFPPGPVREPFILATGQLWDEARNLEVLETVAPRLDWPVLVAGSAQHPDGGEVRARYVRALGLLPQAELAGYMGRASIYVLPARYEPFGLPVLEAALAGCALVLGDIPSLREVWEDAAVFVPPEDTDMLARALRRLVSEPVLCSRMSTLARTRALEFSPDRMADAYLAVYADLDRESGGVSAVQPQLARAT</sequence>
<evidence type="ECO:0000313" key="6">
    <source>
        <dbReference type="Proteomes" id="UP000256345"/>
    </source>
</evidence>
<dbReference type="Proteomes" id="UP000256345">
    <property type="component" value="Unassembled WGS sequence"/>
</dbReference>
<dbReference type="PANTHER" id="PTHR46401:SF2">
    <property type="entry name" value="GLYCOSYLTRANSFERASE WBBK-RELATED"/>
    <property type="match status" value="1"/>
</dbReference>
<evidence type="ECO:0000259" key="2">
    <source>
        <dbReference type="Pfam" id="PF13439"/>
    </source>
</evidence>
<evidence type="ECO:0000313" key="3">
    <source>
        <dbReference type="EMBL" id="AKJ07227.1"/>
    </source>
</evidence>
<dbReference type="AlphaFoldDB" id="A0AAC8TIC6"/>
<dbReference type="GO" id="GO:0016757">
    <property type="term" value="F:glycosyltransferase activity"/>
    <property type="evidence" value="ECO:0007669"/>
    <property type="project" value="TreeGrafter"/>
</dbReference>
<dbReference type="KEGG" id="age:AA314_08853"/>
<dbReference type="Pfam" id="PF13692">
    <property type="entry name" value="Glyco_trans_1_4"/>
    <property type="match status" value="1"/>
</dbReference>
<dbReference type="Proteomes" id="UP000035579">
    <property type="component" value="Chromosome"/>
</dbReference>
<organism evidence="3 5">
    <name type="scientific">Archangium gephyra</name>
    <dbReference type="NCBI Taxonomy" id="48"/>
    <lineage>
        <taxon>Bacteria</taxon>
        <taxon>Pseudomonadati</taxon>
        <taxon>Myxococcota</taxon>
        <taxon>Myxococcia</taxon>
        <taxon>Myxococcales</taxon>
        <taxon>Cystobacterineae</taxon>
        <taxon>Archangiaceae</taxon>
        <taxon>Archangium</taxon>
    </lineage>
</organism>
<proteinExistence type="predicted"/>
<dbReference type="Pfam" id="PF13439">
    <property type="entry name" value="Glyco_transf_4"/>
    <property type="match status" value="1"/>
</dbReference>
<dbReference type="Gene3D" id="3.40.50.2000">
    <property type="entry name" value="Glycogen Phosphorylase B"/>
    <property type="match status" value="2"/>
</dbReference>
<dbReference type="SUPFAM" id="SSF53756">
    <property type="entry name" value="UDP-Glycosyltransferase/glycogen phosphorylase"/>
    <property type="match status" value="1"/>
</dbReference>
<dbReference type="PANTHER" id="PTHR46401">
    <property type="entry name" value="GLYCOSYLTRANSFERASE WBBK-RELATED"/>
    <property type="match status" value="1"/>
</dbReference>
<gene>
    <name evidence="3" type="ORF">AA314_08853</name>
    <name evidence="4" type="ORF">ATI61_111186</name>
</gene>
<evidence type="ECO:0000313" key="4">
    <source>
        <dbReference type="EMBL" id="REG26636.1"/>
    </source>
</evidence>
<keyword evidence="1" id="KW-0808">Transferase</keyword>
<dbReference type="GO" id="GO:0009103">
    <property type="term" value="P:lipopolysaccharide biosynthetic process"/>
    <property type="evidence" value="ECO:0007669"/>
    <property type="project" value="TreeGrafter"/>
</dbReference>
<keyword evidence="6" id="KW-1185">Reference proteome</keyword>
<dbReference type="EMBL" id="QUMU01000011">
    <property type="protein sequence ID" value="REG26636.1"/>
    <property type="molecule type" value="Genomic_DNA"/>
</dbReference>
<feature type="domain" description="Glycosyltransferase subfamily 4-like N-terminal" evidence="2">
    <location>
        <begin position="35"/>
        <end position="195"/>
    </location>
</feature>
<accession>A0AAC8TIC6</accession>